<feature type="transmembrane region" description="Helical" evidence="2">
    <location>
        <begin position="54"/>
        <end position="79"/>
    </location>
</feature>
<keyword evidence="2" id="KW-0472">Membrane</keyword>
<reference evidence="4 5" key="1">
    <citation type="submission" date="2023-10" db="EMBL/GenBank/DDBJ databases">
        <title>Chromosome-scale genome assembly provides insights into flower coloration mechanisms of Canna indica.</title>
        <authorList>
            <person name="Li C."/>
        </authorList>
    </citation>
    <scope>NUCLEOTIDE SEQUENCE [LARGE SCALE GENOMIC DNA]</scope>
    <source>
        <tissue evidence="4">Flower</tissue>
    </source>
</reference>
<organism evidence="4 5">
    <name type="scientific">Canna indica</name>
    <name type="common">Indian-shot</name>
    <dbReference type="NCBI Taxonomy" id="4628"/>
    <lineage>
        <taxon>Eukaryota</taxon>
        <taxon>Viridiplantae</taxon>
        <taxon>Streptophyta</taxon>
        <taxon>Embryophyta</taxon>
        <taxon>Tracheophyta</taxon>
        <taxon>Spermatophyta</taxon>
        <taxon>Magnoliopsida</taxon>
        <taxon>Liliopsida</taxon>
        <taxon>Zingiberales</taxon>
        <taxon>Cannaceae</taxon>
        <taxon>Canna</taxon>
    </lineage>
</organism>
<feature type="compositionally biased region" description="Basic and acidic residues" evidence="1">
    <location>
        <begin position="213"/>
        <end position="227"/>
    </location>
</feature>
<dbReference type="Proteomes" id="UP001327560">
    <property type="component" value="Chromosome 9"/>
</dbReference>
<accession>A0AAQ3QSI4</accession>
<feature type="region of interest" description="Disordered" evidence="1">
    <location>
        <begin position="213"/>
        <end position="234"/>
    </location>
</feature>
<dbReference type="AlphaFoldDB" id="A0AAQ3QSI4"/>
<keyword evidence="2" id="KW-1133">Transmembrane helix</keyword>
<evidence type="ECO:0000313" key="4">
    <source>
        <dbReference type="EMBL" id="WOL18930.1"/>
    </source>
</evidence>
<feature type="compositionally biased region" description="Basic and acidic residues" evidence="1">
    <location>
        <begin position="315"/>
        <end position="329"/>
    </location>
</feature>
<dbReference type="InterPro" id="IPR025520">
    <property type="entry name" value="DUF4408"/>
</dbReference>
<dbReference type="PANTHER" id="PTHR33098">
    <property type="entry name" value="COTTON FIBER (DUF761)"/>
    <property type="match status" value="1"/>
</dbReference>
<dbReference type="Pfam" id="PF14364">
    <property type="entry name" value="DUF4408"/>
    <property type="match status" value="1"/>
</dbReference>
<feature type="region of interest" description="Disordered" evidence="1">
    <location>
        <begin position="282"/>
        <end position="349"/>
    </location>
</feature>
<evidence type="ECO:0000256" key="1">
    <source>
        <dbReference type="SAM" id="MobiDB-lite"/>
    </source>
</evidence>
<evidence type="ECO:0000313" key="5">
    <source>
        <dbReference type="Proteomes" id="UP001327560"/>
    </source>
</evidence>
<proteinExistence type="predicted"/>
<dbReference type="PANTHER" id="PTHR33098:SF109">
    <property type="entry name" value="OS07G0563400 PROTEIN"/>
    <property type="match status" value="1"/>
</dbReference>
<protein>
    <recommendedName>
        <fullName evidence="3">DUF4408 domain-containing protein</fullName>
    </recommendedName>
</protein>
<gene>
    <name evidence="4" type="ORF">Cni_G27727</name>
</gene>
<dbReference type="EMBL" id="CP136898">
    <property type="protein sequence ID" value="WOL18930.1"/>
    <property type="molecule type" value="Genomic_DNA"/>
</dbReference>
<feature type="domain" description="DUF4408" evidence="3">
    <location>
        <begin position="52"/>
        <end position="82"/>
    </location>
</feature>
<feature type="transmembrane region" description="Helical" evidence="2">
    <location>
        <begin position="16"/>
        <end position="34"/>
    </location>
</feature>
<name>A0AAQ3QSI4_9LILI</name>
<dbReference type="Pfam" id="PF05553">
    <property type="entry name" value="DUF761"/>
    <property type="match status" value="1"/>
</dbReference>
<feature type="region of interest" description="Disordered" evidence="1">
    <location>
        <begin position="247"/>
        <end position="266"/>
    </location>
</feature>
<evidence type="ECO:0000256" key="2">
    <source>
        <dbReference type="SAM" id="Phobius"/>
    </source>
</evidence>
<sequence>MVDLRRRPPKNGLEKAIWVSKIGFFLLGILSVGVSARLAVPPAAGVVASAVPRVWASLCSWLVRPYLFVVIHLIILVIWKLSDQKQHHREARPVEERPAEAAGAVKIKAFEPPPTVLLPPEPSPEAWREIPTSPKTTPVLVVDSLASDACTIEAKETPAASCAFEIKTSIEIPAESGDALELEEVDIAAAAVAESMVENDSLDATWKAIMEKSPRSGEKPVRQEPRATTESMVENDSMDATWKAIMEKSPRSGKKPRAATESMVENDSMDATWKAIMEKSPRNVQKPVRQEPRAATESMVENDSMDATWTAIMEKSPRSGEKQTRRELRPPPPPVAVPIRGRLPSVTGREELNQRFDDFIKKGYDQFRLQRHESNQRRLQMVNTGSY</sequence>
<keyword evidence="5" id="KW-1185">Reference proteome</keyword>
<keyword evidence="2" id="KW-0812">Transmembrane</keyword>
<evidence type="ECO:0000259" key="3">
    <source>
        <dbReference type="Pfam" id="PF14364"/>
    </source>
</evidence>
<dbReference type="InterPro" id="IPR008480">
    <property type="entry name" value="DUF761_pln"/>
</dbReference>